<keyword evidence="4" id="KW-0624">Polysaccharide degradation</keyword>
<evidence type="ECO:0000256" key="2">
    <source>
        <dbReference type="ARBA" id="ARBA00022729"/>
    </source>
</evidence>
<dbReference type="InterPro" id="IPR012334">
    <property type="entry name" value="Pectin_lyas_fold"/>
</dbReference>
<dbReference type="AlphaFoldDB" id="A0A439CUA5"/>
<accession>A0A439CUA5</accession>
<dbReference type="PANTHER" id="PTHR31683:SF18">
    <property type="entry name" value="PECTATE LYASE 21-RELATED"/>
    <property type="match status" value="1"/>
</dbReference>
<dbReference type="GO" id="GO:0030570">
    <property type="term" value="F:pectate lyase activity"/>
    <property type="evidence" value="ECO:0007669"/>
    <property type="project" value="InterPro"/>
</dbReference>
<feature type="domain" description="Pectate lyase" evidence="6">
    <location>
        <begin position="121"/>
        <end position="364"/>
    </location>
</feature>
<organism evidence="7 8">
    <name type="scientific">Xylaria grammica</name>
    <dbReference type="NCBI Taxonomy" id="363999"/>
    <lineage>
        <taxon>Eukaryota</taxon>
        <taxon>Fungi</taxon>
        <taxon>Dikarya</taxon>
        <taxon>Ascomycota</taxon>
        <taxon>Pezizomycotina</taxon>
        <taxon>Sordariomycetes</taxon>
        <taxon>Xylariomycetidae</taxon>
        <taxon>Xylariales</taxon>
        <taxon>Xylariaceae</taxon>
        <taxon>Xylaria</taxon>
    </lineage>
</organism>
<dbReference type="Proteomes" id="UP000286045">
    <property type="component" value="Unassembled WGS sequence"/>
</dbReference>
<dbReference type="InterPro" id="IPR011050">
    <property type="entry name" value="Pectin_lyase_fold/virulence"/>
</dbReference>
<sequence length="526" mass="58099">MRLEYTLLLAALGHRPAAAELLPSFPGLQAESKPTLPEREPFGFGAAATGGGVAHENNTYVVDNMMDLRAILKMDSPRTVYVQGQIRGNQVNETFLGDCQYYIDSSNVPGFNFTLYVMSLNETYTSAVKEAVAANETFEGRNATEYLELLNRQNGWRNTAQNVQKSWEAIDAQGNLTLIGLDSTAYLQGVSLVFNSRSNIIMRNLRISSPRDCFPAPETYPSSWNARYDAVSFVTTTTAWLDGNVFSDSQDGAVAPDDFIWGWEVDRYDGLFDVEDGSDNITFSHNVVANHHKSLLWGGGEKEGPRDLGKMRFTVFGNHFANSSSRNPLMRFGTFYIANNVFSNYANRAPLYSSSDEAPSSHLPGPRLEGRKWDASEDEDHTSSSYMPDFQYHLGIYNLSSVLVSGNYFDQTGTYLDDSTRFFTFQNLATPDQPASFCSPPDVPSSSDVPQLGSLAQPQSVLNGKLVNLTANVFQTFAYYLDAKSDSVEGGLRLDCAKFEGQNMPVSFDTADDVLAYVTQNAGQNN</sequence>
<dbReference type="GO" id="GO:0000272">
    <property type="term" value="P:polysaccharide catabolic process"/>
    <property type="evidence" value="ECO:0007669"/>
    <property type="project" value="UniProtKB-KW"/>
</dbReference>
<comment type="caution">
    <text evidence="7">The sequence shown here is derived from an EMBL/GenBank/DDBJ whole genome shotgun (WGS) entry which is preliminary data.</text>
</comment>
<dbReference type="InterPro" id="IPR045032">
    <property type="entry name" value="PEL"/>
</dbReference>
<keyword evidence="8" id="KW-1185">Reference proteome</keyword>
<evidence type="ECO:0000256" key="4">
    <source>
        <dbReference type="RuleBase" id="RU361173"/>
    </source>
</evidence>
<dbReference type="Gene3D" id="2.160.20.10">
    <property type="entry name" value="Single-stranded right-handed beta-helix, Pectin lyase-like"/>
    <property type="match status" value="1"/>
</dbReference>
<gene>
    <name evidence="7" type="ORF">EKO27_g9377</name>
</gene>
<keyword evidence="4" id="KW-0119">Carbohydrate metabolism</keyword>
<dbReference type="SMART" id="SM00656">
    <property type="entry name" value="Amb_all"/>
    <property type="match status" value="1"/>
</dbReference>
<dbReference type="Pfam" id="PF00544">
    <property type="entry name" value="Pectate_lyase_4"/>
    <property type="match status" value="1"/>
</dbReference>
<reference evidence="7 8" key="1">
    <citation type="submission" date="2018-12" db="EMBL/GenBank/DDBJ databases">
        <title>Draft genome sequence of Xylaria grammica IHI A82.</title>
        <authorList>
            <person name="Buettner E."/>
            <person name="Kellner H."/>
        </authorList>
    </citation>
    <scope>NUCLEOTIDE SEQUENCE [LARGE SCALE GENOMIC DNA]</scope>
    <source>
        <strain evidence="7 8">IHI A82</strain>
    </source>
</reference>
<evidence type="ECO:0000313" key="8">
    <source>
        <dbReference type="Proteomes" id="UP000286045"/>
    </source>
</evidence>
<keyword evidence="2" id="KW-0732">Signal</keyword>
<protein>
    <recommendedName>
        <fullName evidence="6">Pectate lyase domain-containing protein</fullName>
    </recommendedName>
</protein>
<comment type="subcellular location">
    <subcellularLocation>
        <location evidence="4">Secreted</location>
    </subcellularLocation>
</comment>
<evidence type="ECO:0000259" key="6">
    <source>
        <dbReference type="SMART" id="SM00656"/>
    </source>
</evidence>
<dbReference type="SUPFAM" id="SSF51126">
    <property type="entry name" value="Pectin lyase-like"/>
    <property type="match status" value="1"/>
</dbReference>
<evidence type="ECO:0000313" key="7">
    <source>
        <dbReference type="EMBL" id="RWA05725.1"/>
    </source>
</evidence>
<feature type="region of interest" description="Disordered" evidence="5">
    <location>
        <begin position="353"/>
        <end position="380"/>
    </location>
</feature>
<evidence type="ECO:0000256" key="5">
    <source>
        <dbReference type="SAM" id="MobiDB-lite"/>
    </source>
</evidence>
<keyword evidence="3 4" id="KW-0456">Lyase</keyword>
<evidence type="ECO:0000256" key="3">
    <source>
        <dbReference type="ARBA" id="ARBA00023239"/>
    </source>
</evidence>
<dbReference type="STRING" id="363999.A0A439CUA5"/>
<comment type="similarity">
    <text evidence="1 4">Belongs to the polysaccharide lyase 1 family.</text>
</comment>
<keyword evidence="4" id="KW-0964">Secreted</keyword>
<evidence type="ECO:0000256" key="1">
    <source>
        <dbReference type="ARBA" id="ARBA00010980"/>
    </source>
</evidence>
<dbReference type="PANTHER" id="PTHR31683">
    <property type="entry name" value="PECTATE LYASE 18-RELATED"/>
    <property type="match status" value="1"/>
</dbReference>
<dbReference type="EMBL" id="RYZI01000407">
    <property type="protein sequence ID" value="RWA05725.1"/>
    <property type="molecule type" value="Genomic_DNA"/>
</dbReference>
<dbReference type="InterPro" id="IPR002022">
    <property type="entry name" value="Pec_lyase"/>
</dbReference>
<proteinExistence type="inferred from homology"/>
<dbReference type="GO" id="GO:0005576">
    <property type="term" value="C:extracellular region"/>
    <property type="evidence" value="ECO:0007669"/>
    <property type="project" value="UniProtKB-SubCell"/>
</dbReference>
<name>A0A439CUA5_9PEZI</name>